<dbReference type="InterPro" id="IPR009057">
    <property type="entry name" value="Homeodomain-like_sf"/>
</dbReference>
<dbReference type="Proteomes" id="UP001168883">
    <property type="component" value="Unassembled WGS sequence"/>
</dbReference>
<proteinExistence type="predicted"/>
<dbReference type="InterPro" id="IPR001647">
    <property type="entry name" value="HTH_TetR"/>
</dbReference>
<dbReference type="Pfam" id="PF17938">
    <property type="entry name" value="TetR_C_29"/>
    <property type="match status" value="1"/>
</dbReference>
<evidence type="ECO:0000259" key="3">
    <source>
        <dbReference type="PROSITE" id="PS50977"/>
    </source>
</evidence>
<sequence length="204" mass="23310">MKPEAQGKDVKLKILNAAKKLFAKKGFEGTTVRQICDEAGVALALVSYHFGGKENVFYALFETFAPAFLVTEYDLEDPVQDLQAFVREFALFRLAEPELINILQQEVMMESPRLEKLQSIIHKLWRQLRFILEAGKAKGRFEFDSTRHTVHFIVGTLIFSRSSPFLDPVFQDEHESSRPTAAEIEKMIVELTTKFILNGIKSKI</sequence>
<accession>A0ABT8VE56</accession>
<dbReference type="SUPFAM" id="SSF46689">
    <property type="entry name" value="Homeodomain-like"/>
    <property type="match status" value="1"/>
</dbReference>
<evidence type="ECO:0000313" key="4">
    <source>
        <dbReference type="EMBL" id="MDO3679261.1"/>
    </source>
</evidence>
<comment type="caution">
    <text evidence="4">The sequence shown here is derived from an EMBL/GenBank/DDBJ whole genome shotgun (WGS) entry which is preliminary data.</text>
</comment>
<keyword evidence="1 2" id="KW-0238">DNA-binding</keyword>
<feature type="DNA-binding region" description="H-T-H motif" evidence="2">
    <location>
        <begin position="31"/>
        <end position="50"/>
    </location>
</feature>
<dbReference type="Gene3D" id="1.10.10.60">
    <property type="entry name" value="Homeodomain-like"/>
    <property type="match status" value="1"/>
</dbReference>
<name>A0ABT8VE56_9BACL</name>
<dbReference type="EMBL" id="JAUMKJ010000025">
    <property type="protein sequence ID" value="MDO3679261.1"/>
    <property type="molecule type" value="Genomic_DNA"/>
</dbReference>
<dbReference type="InterPro" id="IPR023772">
    <property type="entry name" value="DNA-bd_HTH_TetR-type_CS"/>
</dbReference>
<dbReference type="PROSITE" id="PS50977">
    <property type="entry name" value="HTH_TETR_2"/>
    <property type="match status" value="1"/>
</dbReference>
<feature type="domain" description="HTH tetR-type" evidence="3">
    <location>
        <begin position="8"/>
        <end position="68"/>
    </location>
</feature>
<protein>
    <submittedName>
        <fullName evidence="4">TetR family transcriptional regulator</fullName>
    </submittedName>
</protein>
<organism evidence="4 5">
    <name type="scientific">Paenibacillus ehimensis</name>
    <dbReference type="NCBI Taxonomy" id="79264"/>
    <lineage>
        <taxon>Bacteria</taxon>
        <taxon>Bacillati</taxon>
        <taxon>Bacillota</taxon>
        <taxon>Bacilli</taxon>
        <taxon>Bacillales</taxon>
        <taxon>Paenibacillaceae</taxon>
        <taxon>Paenibacillus</taxon>
    </lineage>
</organism>
<gene>
    <name evidence="4" type="ORF">Q3C12_19825</name>
</gene>
<dbReference type="PRINTS" id="PR00455">
    <property type="entry name" value="HTHTETR"/>
</dbReference>
<reference evidence="4" key="1">
    <citation type="submission" date="2023-07" db="EMBL/GenBank/DDBJ databases">
        <authorList>
            <person name="Aktuganov G."/>
            <person name="Boyko T."/>
            <person name="Delegan Y."/>
            <person name="Galimzianova N."/>
            <person name="Gilvanova E."/>
            <person name="Korobov V."/>
            <person name="Kuzmina L."/>
            <person name="Melentiev A."/>
            <person name="Milman P."/>
            <person name="Ryabova A."/>
            <person name="Stupak E."/>
            <person name="Yasakov T."/>
            <person name="Zharikova N."/>
            <person name="Zhurenko E."/>
        </authorList>
    </citation>
    <scope>NUCLEOTIDE SEQUENCE</scope>
    <source>
        <strain evidence="4">IB-739</strain>
    </source>
</reference>
<dbReference type="Pfam" id="PF00440">
    <property type="entry name" value="TetR_N"/>
    <property type="match status" value="1"/>
</dbReference>
<dbReference type="InterPro" id="IPR036271">
    <property type="entry name" value="Tet_transcr_reg_TetR-rel_C_sf"/>
</dbReference>
<dbReference type="SUPFAM" id="SSF48498">
    <property type="entry name" value="Tetracyclin repressor-like, C-terminal domain"/>
    <property type="match status" value="1"/>
</dbReference>
<dbReference type="RefSeq" id="WP_025850248.1">
    <property type="nucleotide sequence ID" value="NZ_JARLKN010000096.1"/>
</dbReference>
<evidence type="ECO:0000256" key="2">
    <source>
        <dbReference type="PROSITE-ProRule" id="PRU00335"/>
    </source>
</evidence>
<dbReference type="PANTHER" id="PTHR30328:SF54">
    <property type="entry name" value="HTH-TYPE TRANSCRIPTIONAL REPRESSOR SCO4008"/>
    <property type="match status" value="1"/>
</dbReference>
<evidence type="ECO:0000256" key="1">
    <source>
        <dbReference type="ARBA" id="ARBA00023125"/>
    </source>
</evidence>
<evidence type="ECO:0000313" key="5">
    <source>
        <dbReference type="Proteomes" id="UP001168883"/>
    </source>
</evidence>
<dbReference type="InterPro" id="IPR050109">
    <property type="entry name" value="HTH-type_TetR-like_transc_reg"/>
</dbReference>
<keyword evidence="5" id="KW-1185">Reference proteome</keyword>
<dbReference type="InterPro" id="IPR041474">
    <property type="entry name" value="NicS_C"/>
</dbReference>
<dbReference type="PANTHER" id="PTHR30328">
    <property type="entry name" value="TRANSCRIPTIONAL REPRESSOR"/>
    <property type="match status" value="1"/>
</dbReference>
<dbReference type="PROSITE" id="PS01081">
    <property type="entry name" value="HTH_TETR_1"/>
    <property type="match status" value="1"/>
</dbReference>
<dbReference type="Gene3D" id="1.10.357.10">
    <property type="entry name" value="Tetracycline Repressor, domain 2"/>
    <property type="match status" value="1"/>
</dbReference>